<organism evidence="4 5">
    <name type="scientific">Leeuwenhoekiella marinoflava</name>
    <dbReference type="NCBI Taxonomy" id="988"/>
    <lineage>
        <taxon>Bacteria</taxon>
        <taxon>Pseudomonadati</taxon>
        <taxon>Bacteroidota</taxon>
        <taxon>Flavobacteriia</taxon>
        <taxon>Flavobacteriales</taxon>
        <taxon>Flavobacteriaceae</taxon>
        <taxon>Leeuwenhoekiella</taxon>
    </lineage>
</organism>
<comment type="similarity">
    <text evidence="1">Belongs to the DinB family.</text>
</comment>
<feature type="binding site" evidence="3">
    <location>
        <position position="52"/>
    </location>
    <ligand>
        <name>a divalent metal cation</name>
        <dbReference type="ChEBI" id="CHEBI:60240"/>
    </ligand>
</feature>
<feature type="binding site" evidence="3">
    <location>
        <position position="138"/>
    </location>
    <ligand>
        <name>a divalent metal cation</name>
        <dbReference type="ChEBI" id="CHEBI:60240"/>
    </ligand>
</feature>
<comment type="caution">
    <text evidence="4">The sequence shown here is derived from an EMBL/GenBank/DDBJ whole genome shotgun (WGS) entry which is preliminary data.</text>
</comment>
<dbReference type="Gene3D" id="1.20.120.450">
    <property type="entry name" value="dinb family like domain"/>
    <property type="match status" value="1"/>
</dbReference>
<evidence type="ECO:0000256" key="2">
    <source>
        <dbReference type="ARBA" id="ARBA00022723"/>
    </source>
</evidence>
<dbReference type="AlphaFoldDB" id="A0A4Q0PIY8"/>
<dbReference type="EMBL" id="QOVL01000017">
    <property type="protein sequence ID" value="RXG27042.1"/>
    <property type="molecule type" value="Genomic_DNA"/>
</dbReference>
<dbReference type="InterPro" id="IPR034660">
    <property type="entry name" value="DinB/YfiT-like"/>
</dbReference>
<evidence type="ECO:0000256" key="3">
    <source>
        <dbReference type="PIRSR" id="PIRSR607837-1"/>
    </source>
</evidence>
<sequence>MAQKLLKEQLLRHLHGGEAFKNVEDLLEDISYKKSGERPVGLPYSFYEVFYHMAYAQKDILNFCLAESYAMPSWPKDYWPAEKKAKTKEEWKSLVSEFFKDRKLLMAFIEDENTDLLQVVKHGEEQRVLRELMLVIEHNAYHTGQLAIILRLLGLI</sequence>
<dbReference type="STRING" id="1122159.SAMN02745246_02491"/>
<evidence type="ECO:0000313" key="5">
    <source>
        <dbReference type="Proteomes" id="UP000290608"/>
    </source>
</evidence>
<dbReference type="InterPro" id="IPR007837">
    <property type="entry name" value="DinB"/>
</dbReference>
<gene>
    <name evidence="4" type="ORF">DSL99_3096</name>
</gene>
<dbReference type="Pfam" id="PF05163">
    <property type="entry name" value="DinB"/>
    <property type="match status" value="1"/>
</dbReference>
<evidence type="ECO:0000256" key="1">
    <source>
        <dbReference type="ARBA" id="ARBA00008635"/>
    </source>
</evidence>
<feature type="binding site" evidence="3">
    <location>
        <position position="142"/>
    </location>
    <ligand>
        <name>a divalent metal cation</name>
        <dbReference type="ChEBI" id="CHEBI:60240"/>
    </ligand>
</feature>
<dbReference type="RefSeq" id="WP_073099586.1">
    <property type="nucleotide sequence ID" value="NZ_QOVL01000017.1"/>
</dbReference>
<dbReference type="SUPFAM" id="SSF109854">
    <property type="entry name" value="DinB/YfiT-like putative metalloenzymes"/>
    <property type="match status" value="1"/>
</dbReference>
<proteinExistence type="inferred from homology"/>
<evidence type="ECO:0000313" key="4">
    <source>
        <dbReference type="EMBL" id="RXG27042.1"/>
    </source>
</evidence>
<name>A0A4Q0PIY8_9FLAO</name>
<reference evidence="4 5" key="1">
    <citation type="submission" date="2018-07" db="EMBL/GenBank/DDBJ databases">
        <title>Leeuwenhoekiella genomics.</title>
        <authorList>
            <person name="Tahon G."/>
            <person name="Willems A."/>
        </authorList>
    </citation>
    <scope>NUCLEOTIDE SEQUENCE [LARGE SCALE GENOMIC DNA]</scope>
    <source>
        <strain evidence="4 5">LMG 1345</strain>
    </source>
</reference>
<accession>A0A4Q0PIY8</accession>
<keyword evidence="2 3" id="KW-0479">Metal-binding</keyword>
<dbReference type="Proteomes" id="UP000290608">
    <property type="component" value="Unassembled WGS sequence"/>
</dbReference>
<dbReference type="GO" id="GO:0046872">
    <property type="term" value="F:metal ion binding"/>
    <property type="evidence" value="ECO:0007669"/>
    <property type="project" value="UniProtKB-KW"/>
</dbReference>
<protein>
    <submittedName>
        <fullName evidence="4">Putative damage-inducible protein DinB</fullName>
    </submittedName>
</protein>